<proteinExistence type="predicted"/>
<dbReference type="STRING" id="313596.RB2501_04085"/>
<dbReference type="OrthoDB" id="1191002at2"/>
<gene>
    <name evidence="1" type="ordered locus">RB2501_04085</name>
</gene>
<dbReference type="eggNOG" id="COG0810">
    <property type="taxonomic scope" value="Bacteria"/>
</dbReference>
<reference evidence="1 2" key="1">
    <citation type="journal article" date="2009" name="J. Bacteriol.">
        <title>Complete genome sequence of Robiginitalea biformata HTCC2501.</title>
        <authorList>
            <person name="Oh H.M."/>
            <person name="Giovannoni S.J."/>
            <person name="Lee K."/>
            <person name="Ferriera S."/>
            <person name="Johnson J."/>
            <person name="Cho J.C."/>
        </authorList>
    </citation>
    <scope>NUCLEOTIDE SEQUENCE [LARGE SCALE GENOMIC DNA]</scope>
    <source>
        <strain evidence="2">ATCC BAA-864 / HTCC2501 / KCTC 12146</strain>
    </source>
</reference>
<evidence type="ECO:0008006" key="3">
    <source>
        <dbReference type="Google" id="ProtNLM"/>
    </source>
</evidence>
<dbReference type="HOGENOM" id="CLU_129713_0_0_10"/>
<protein>
    <recommendedName>
        <fullName evidence="3">TonB C-terminal domain-containing protein</fullName>
    </recommendedName>
</protein>
<dbReference type="RefSeq" id="WP_012813740.1">
    <property type="nucleotide sequence ID" value="NC_013222.1"/>
</dbReference>
<name>A4CGI7_ROBBH</name>
<dbReference type="AlphaFoldDB" id="A4CGI7"/>
<sequence>MNHRVLCGILLAGCLSACNLFESREQRTQKLVDAEIQTINFNEVDQFPLFDDCQETEDKTVQRRCFEETLLMHLSMTLQNFEFRSQASLKDTLHIDFKVDAQGVISITSVEQHPAIVEANPEFERIVTGSLRSLPRLQPALKRGIPVATRFRLPLVLQTDE</sequence>
<organism evidence="1 2">
    <name type="scientific">Robiginitalea biformata (strain ATCC BAA-864 / DSM 15991 / KCTC 12146 / HTCC2501)</name>
    <dbReference type="NCBI Taxonomy" id="313596"/>
    <lineage>
        <taxon>Bacteria</taxon>
        <taxon>Pseudomonadati</taxon>
        <taxon>Bacteroidota</taxon>
        <taxon>Flavobacteriia</taxon>
        <taxon>Flavobacteriales</taxon>
        <taxon>Flavobacteriaceae</taxon>
        <taxon>Robiginitalea</taxon>
    </lineage>
</organism>
<evidence type="ECO:0000313" key="2">
    <source>
        <dbReference type="Proteomes" id="UP000009049"/>
    </source>
</evidence>
<dbReference type="KEGG" id="rbi:RB2501_04085"/>
<dbReference type="Proteomes" id="UP000009049">
    <property type="component" value="Chromosome"/>
</dbReference>
<evidence type="ECO:0000313" key="1">
    <source>
        <dbReference type="EMBL" id="EAR16045.1"/>
    </source>
</evidence>
<dbReference type="EMBL" id="CP001712">
    <property type="protein sequence ID" value="EAR16045.1"/>
    <property type="molecule type" value="Genomic_DNA"/>
</dbReference>
<keyword evidence="2" id="KW-1185">Reference proteome</keyword>
<accession>A4CGI7</accession>